<dbReference type="GO" id="GO:0016579">
    <property type="term" value="P:protein deubiquitination"/>
    <property type="evidence" value="ECO:0007669"/>
    <property type="project" value="TreeGrafter"/>
</dbReference>
<dbReference type="InterPro" id="IPR038765">
    <property type="entry name" value="Papain-like_cys_pep_sf"/>
</dbReference>
<dbReference type="Proteomes" id="UP000308652">
    <property type="component" value="Unassembled WGS sequence"/>
</dbReference>
<dbReference type="Pfam" id="PF02338">
    <property type="entry name" value="OTU"/>
    <property type="match status" value="1"/>
</dbReference>
<dbReference type="PANTHER" id="PTHR12419:SF10">
    <property type="entry name" value="DEUBIQUITINASE OTUD6B"/>
    <property type="match status" value="1"/>
</dbReference>
<dbReference type="EMBL" id="ML213592">
    <property type="protein sequence ID" value="TFK42624.1"/>
    <property type="molecule type" value="Genomic_DNA"/>
</dbReference>
<accession>A0A5C3MB00</accession>
<evidence type="ECO:0000256" key="1">
    <source>
        <dbReference type="SAM" id="MobiDB-lite"/>
    </source>
</evidence>
<proteinExistence type="predicted"/>
<evidence type="ECO:0000313" key="4">
    <source>
        <dbReference type="Proteomes" id="UP000308652"/>
    </source>
</evidence>
<dbReference type="InterPro" id="IPR050704">
    <property type="entry name" value="Peptidase_C85-like"/>
</dbReference>
<feature type="compositionally biased region" description="Basic residues" evidence="1">
    <location>
        <begin position="1"/>
        <end position="13"/>
    </location>
</feature>
<dbReference type="CDD" id="cd22748">
    <property type="entry name" value="OTU_OTUD6-like"/>
    <property type="match status" value="1"/>
</dbReference>
<dbReference type="SUPFAM" id="SSF54001">
    <property type="entry name" value="Cysteine proteinases"/>
    <property type="match status" value="1"/>
</dbReference>
<reference evidence="3 4" key="1">
    <citation type="journal article" date="2019" name="Nat. Ecol. Evol.">
        <title>Megaphylogeny resolves global patterns of mushroom evolution.</title>
        <authorList>
            <person name="Varga T."/>
            <person name="Krizsan K."/>
            <person name="Foldi C."/>
            <person name="Dima B."/>
            <person name="Sanchez-Garcia M."/>
            <person name="Sanchez-Ramirez S."/>
            <person name="Szollosi G.J."/>
            <person name="Szarkandi J.G."/>
            <person name="Papp V."/>
            <person name="Albert L."/>
            <person name="Andreopoulos W."/>
            <person name="Angelini C."/>
            <person name="Antonin V."/>
            <person name="Barry K.W."/>
            <person name="Bougher N.L."/>
            <person name="Buchanan P."/>
            <person name="Buyck B."/>
            <person name="Bense V."/>
            <person name="Catcheside P."/>
            <person name="Chovatia M."/>
            <person name="Cooper J."/>
            <person name="Damon W."/>
            <person name="Desjardin D."/>
            <person name="Finy P."/>
            <person name="Geml J."/>
            <person name="Haridas S."/>
            <person name="Hughes K."/>
            <person name="Justo A."/>
            <person name="Karasinski D."/>
            <person name="Kautmanova I."/>
            <person name="Kiss B."/>
            <person name="Kocsube S."/>
            <person name="Kotiranta H."/>
            <person name="LaButti K.M."/>
            <person name="Lechner B.E."/>
            <person name="Liimatainen K."/>
            <person name="Lipzen A."/>
            <person name="Lukacs Z."/>
            <person name="Mihaltcheva S."/>
            <person name="Morgado L.N."/>
            <person name="Niskanen T."/>
            <person name="Noordeloos M.E."/>
            <person name="Ohm R.A."/>
            <person name="Ortiz-Santana B."/>
            <person name="Ovrebo C."/>
            <person name="Racz N."/>
            <person name="Riley R."/>
            <person name="Savchenko A."/>
            <person name="Shiryaev A."/>
            <person name="Soop K."/>
            <person name="Spirin V."/>
            <person name="Szebenyi C."/>
            <person name="Tomsovsky M."/>
            <person name="Tulloss R.E."/>
            <person name="Uehling J."/>
            <person name="Grigoriev I.V."/>
            <person name="Vagvolgyi C."/>
            <person name="Papp T."/>
            <person name="Martin F.M."/>
            <person name="Miettinen O."/>
            <person name="Hibbett D.S."/>
            <person name="Nagy L.G."/>
        </authorList>
    </citation>
    <scope>NUCLEOTIDE SEQUENCE [LARGE SCALE GENOMIC DNA]</scope>
    <source>
        <strain evidence="3 4">CBS 166.37</strain>
    </source>
</reference>
<feature type="region of interest" description="Disordered" evidence="1">
    <location>
        <begin position="1"/>
        <end position="29"/>
    </location>
</feature>
<dbReference type="AlphaFoldDB" id="A0A5C3MB00"/>
<dbReference type="STRING" id="68775.A0A5C3MB00"/>
<sequence>MAGSKRNKIKKALSPRQPSTPPPILNNEDDELMNDLLAQLDSRNQTVQEQSATVLNEMELNKQAARIEAQQKQDARSRFKARQARKAAALARTFSPDDPENQARLEKEAKDEEAAILKVCKQLGVEVYEINPDGHCLFSAVADQLALLGIIPPAQAQYSIVRATAANYIFQHPDDFLPFLPSAGGEDTEGALDEGLMSPEEFEQYCASMRDAAVWGGEPEILALSRAFNVPIHVVQGGKPPIVVHNPQGDSADGNLTDKRVVRISYHRRMYGLGEHYNSLRLKKLI</sequence>
<gene>
    <name evidence="3" type="ORF">BDQ12DRAFT_676516</name>
</gene>
<organism evidence="3 4">
    <name type="scientific">Crucibulum laeve</name>
    <dbReference type="NCBI Taxonomy" id="68775"/>
    <lineage>
        <taxon>Eukaryota</taxon>
        <taxon>Fungi</taxon>
        <taxon>Dikarya</taxon>
        <taxon>Basidiomycota</taxon>
        <taxon>Agaricomycotina</taxon>
        <taxon>Agaricomycetes</taxon>
        <taxon>Agaricomycetidae</taxon>
        <taxon>Agaricales</taxon>
        <taxon>Agaricineae</taxon>
        <taxon>Nidulariaceae</taxon>
        <taxon>Crucibulum</taxon>
    </lineage>
</organism>
<dbReference type="InterPro" id="IPR003323">
    <property type="entry name" value="OTU_dom"/>
</dbReference>
<evidence type="ECO:0000313" key="3">
    <source>
        <dbReference type="EMBL" id="TFK42624.1"/>
    </source>
</evidence>
<feature type="domain" description="OTU" evidence="2">
    <location>
        <begin position="125"/>
        <end position="283"/>
    </location>
</feature>
<keyword evidence="4" id="KW-1185">Reference proteome</keyword>
<dbReference type="PANTHER" id="PTHR12419">
    <property type="entry name" value="OTU DOMAIN CONTAINING PROTEIN"/>
    <property type="match status" value="1"/>
</dbReference>
<evidence type="ECO:0000259" key="2">
    <source>
        <dbReference type="PROSITE" id="PS50802"/>
    </source>
</evidence>
<name>A0A5C3MB00_9AGAR</name>
<dbReference type="OrthoDB" id="415023at2759"/>
<dbReference type="PROSITE" id="PS50802">
    <property type="entry name" value="OTU"/>
    <property type="match status" value="1"/>
</dbReference>
<dbReference type="Gene3D" id="3.90.70.80">
    <property type="match status" value="1"/>
</dbReference>
<dbReference type="GO" id="GO:0004843">
    <property type="term" value="F:cysteine-type deubiquitinase activity"/>
    <property type="evidence" value="ECO:0007669"/>
    <property type="project" value="TreeGrafter"/>
</dbReference>
<protein>
    <recommendedName>
        <fullName evidence="2">OTU domain-containing protein</fullName>
    </recommendedName>
</protein>